<feature type="region of interest" description="Disordered" evidence="1">
    <location>
        <begin position="1"/>
        <end position="56"/>
    </location>
</feature>
<comment type="caution">
    <text evidence="2">The sequence shown here is derived from an EMBL/GenBank/DDBJ whole genome shotgun (WGS) entry which is preliminary data.</text>
</comment>
<organism evidence="2 3">
    <name type="scientific">Apiosordaria backusii</name>
    <dbReference type="NCBI Taxonomy" id="314023"/>
    <lineage>
        <taxon>Eukaryota</taxon>
        <taxon>Fungi</taxon>
        <taxon>Dikarya</taxon>
        <taxon>Ascomycota</taxon>
        <taxon>Pezizomycotina</taxon>
        <taxon>Sordariomycetes</taxon>
        <taxon>Sordariomycetidae</taxon>
        <taxon>Sordariales</taxon>
        <taxon>Lasiosphaeriaceae</taxon>
        <taxon>Apiosordaria</taxon>
    </lineage>
</organism>
<accession>A0AA40ERR4</accession>
<sequence length="163" mass="18085">MVNITVINTSSRSQTIPAQRSQTTPAQRFQTTPAQRSQVTPAQRSQAPTNTNSPTPLTHLQALFARRFATNYAHTTVETPQPEDDVMALALLRHFNLDWDVPPNPELAQATPAQRSQAPINANPPTPLTYLQTLFARRFATNYTHTTVETPQPEDDVMALALL</sequence>
<keyword evidence="3" id="KW-1185">Reference proteome</keyword>
<evidence type="ECO:0000313" key="3">
    <source>
        <dbReference type="Proteomes" id="UP001172159"/>
    </source>
</evidence>
<evidence type="ECO:0000256" key="1">
    <source>
        <dbReference type="SAM" id="MobiDB-lite"/>
    </source>
</evidence>
<protein>
    <submittedName>
        <fullName evidence="2">Uncharacterized protein</fullName>
    </submittedName>
</protein>
<reference evidence="2" key="1">
    <citation type="submission" date="2023-06" db="EMBL/GenBank/DDBJ databases">
        <title>Genome-scale phylogeny and comparative genomics of the fungal order Sordariales.</title>
        <authorList>
            <consortium name="Lawrence Berkeley National Laboratory"/>
            <person name="Hensen N."/>
            <person name="Bonometti L."/>
            <person name="Westerberg I."/>
            <person name="Brannstrom I.O."/>
            <person name="Guillou S."/>
            <person name="Cros-Aarteil S."/>
            <person name="Calhoun S."/>
            <person name="Haridas S."/>
            <person name="Kuo A."/>
            <person name="Mondo S."/>
            <person name="Pangilinan J."/>
            <person name="Riley R."/>
            <person name="Labutti K."/>
            <person name="Andreopoulos B."/>
            <person name="Lipzen A."/>
            <person name="Chen C."/>
            <person name="Yanf M."/>
            <person name="Daum C."/>
            <person name="Ng V."/>
            <person name="Clum A."/>
            <person name="Steindorff A."/>
            <person name="Ohm R."/>
            <person name="Martin F."/>
            <person name="Silar P."/>
            <person name="Natvig D."/>
            <person name="Lalanne C."/>
            <person name="Gautier V."/>
            <person name="Ament-Velasquez S.L."/>
            <person name="Kruys A."/>
            <person name="Hutchinson M.I."/>
            <person name="Powell A.J."/>
            <person name="Barry K."/>
            <person name="Miller A.N."/>
            <person name="Grigoriev I.V."/>
            <person name="Debuchy R."/>
            <person name="Gladieux P."/>
            <person name="Thoren M.H."/>
            <person name="Johannesson H."/>
        </authorList>
    </citation>
    <scope>NUCLEOTIDE SEQUENCE</scope>
    <source>
        <strain evidence="2">CBS 540.89</strain>
    </source>
</reference>
<name>A0AA40ERR4_9PEZI</name>
<dbReference type="Proteomes" id="UP001172159">
    <property type="component" value="Unassembled WGS sequence"/>
</dbReference>
<dbReference type="AlphaFoldDB" id="A0AA40ERR4"/>
<proteinExistence type="predicted"/>
<gene>
    <name evidence="2" type="ORF">B0T21DRAFT_357491</name>
</gene>
<evidence type="ECO:0000313" key="2">
    <source>
        <dbReference type="EMBL" id="KAK0744263.1"/>
    </source>
</evidence>
<dbReference type="EMBL" id="JAUKTV010000002">
    <property type="protein sequence ID" value="KAK0744263.1"/>
    <property type="molecule type" value="Genomic_DNA"/>
</dbReference>